<name>A0A6G1GQI5_9PEZI</name>
<keyword evidence="2" id="KW-0677">Repeat</keyword>
<dbReference type="PANTHER" id="PTHR47447">
    <property type="entry name" value="OS03G0856100 PROTEIN"/>
    <property type="match status" value="1"/>
</dbReference>
<accession>A0A6G1GQI5</accession>
<dbReference type="Proteomes" id="UP000800041">
    <property type="component" value="Unassembled WGS sequence"/>
</dbReference>
<dbReference type="Pfam" id="PF01535">
    <property type="entry name" value="PPR"/>
    <property type="match status" value="1"/>
</dbReference>
<evidence type="ECO:0000256" key="4">
    <source>
        <dbReference type="ARBA" id="ARBA00044511"/>
    </source>
</evidence>
<gene>
    <name evidence="6" type="ORF">K402DRAFT_414616</name>
</gene>
<dbReference type="EMBL" id="ML977178">
    <property type="protein sequence ID" value="KAF1983009.1"/>
    <property type="molecule type" value="Genomic_DNA"/>
</dbReference>
<feature type="region of interest" description="Disordered" evidence="5">
    <location>
        <begin position="103"/>
        <end position="122"/>
    </location>
</feature>
<feature type="compositionally biased region" description="Pro residues" evidence="5">
    <location>
        <begin position="445"/>
        <end position="455"/>
    </location>
</feature>
<feature type="region of interest" description="Disordered" evidence="5">
    <location>
        <begin position="147"/>
        <end position="191"/>
    </location>
</feature>
<comment type="function">
    <text evidence="3">Regulates mitochondrial small subunit maturation by controlling 15S rRNA 5'-end processing. Localizes to the 5' precursor of the 15S rRNA in a position that is subsequently occupied by mS47 in the mature yeast mtSSU. Uses structure and sequence-specific RNA recognition, binding to a single-stranded region of the precursor and specifically recognizing bases -6 to -1. The exchange of Ccm1 for mS47 is coupled to the irreversible removal of precursor rRNA that is accompanied by conformational changes of the mitoribosomal proteins uS5m and mS26. These conformational changes signal completion of 5'-end rRNA processing through protection of the mature 5'-end of the 15S rRNA and stabilization of mS47. The removal of the 5' precursor together with the dissociation of Ccm1 may be catalyzed by the 5'-3' exoribonuclease Pet127. Involved in the specific removal of group I introns in mitochondrial encoded transcripts.</text>
</comment>
<evidence type="ECO:0008006" key="8">
    <source>
        <dbReference type="Google" id="ProtNLM"/>
    </source>
</evidence>
<keyword evidence="7" id="KW-1185">Reference proteome</keyword>
<feature type="region of interest" description="Disordered" evidence="5">
    <location>
        <begin position="36"/>
        <end position="56"/>
    </location>
</feature>
<feature type="region of interest" description="Disordered" evidence="5">
    <location>
        <begin position="413"/>
        <end position="459"/>
    </location>
</feature>
<dbReference type="AlphaFoldDB" id="A0A6G1GQI5"/>
<proteinExistence type="inferred from homology"/>
<dbReference type="InterPro" id="IPR011990">
    <property type="entry name" value="TPR-like_helical_dom_sf"/>
</dbReference>
<evidence type="ECO:0000313" key="6">
    <source>
        <dbReference type="EMBL" id="KAF1983009.1"/>
    </source>
</evidence>
<dbReference type="InterPro" id="IPR002885">
    <property type="entry name" value="PPR_rpt"/>
</dbReference>
<comment type="subunit">
    <text evidence="4">Binds to mitochondrial small subunit 15S rRNA.</text>
</comment>
<evidence type="ECO:0000256" key="5">
    <source>
        <dbReference type="SAM" id="MobiDB-lite"/>
    </source>
</evidence>
<feature type="compositionally biased region" description="Low complexity" evidence="5">
    <location>
        <begin position="414"/>
        <end position="444"/>
    </location>
</feature>
<dbReference type="PANTHER" id="PTHR47447:SF17">
    <property type="entry name" value="OS12G0638900 PROTEIN"/>
    <property type="match status" value="1"/>
</dbReference>
<evidence type="ECO:0000256" key="3">
    <source>
        <dbReference type="ARBA" id="ARBA00044493"/>
    </source>
</evidence>
<dbReference type="OrthoDB" id="1908178at2759"/>
<comment type="similarity">
    <text evidence="1">Belongs to the CCM1 family.</text>
</comment>
<evidence type="ECO:0000256" key="2">
    <source>
        <dbReference type="ARBA" id="ARBA00022737"/>
    </source>
</evidence>
<sequence>MSLFGSIHRSTSSPIASQIVFRPLLTFLYPSLRATRPSKNRRTRPRADEHPPASSSVVKDMDNIFIHALVRAGTCPRHTTHTGTSSKPTPFTSCYHKARRRHNGGAHISTRGFHTSGPGKSEAQAVAIQNLSKEEAMEMVDQYDMSYLSPGEQLPSNDPEPWPDSRPAADSGVHNTGGDQEQESEEEATKENVVKRIKELLEDDDASHDELFDVYKILPSPGVAHLSEETVHKFIRHFSIVEQKSEVAMIRFLSLIDDMKAHRMTISVVEWSSAIHFAGTCFKRITTEELDAAMSIWREMESVAQVRSSHVTFTIMFDIASKAGKFALADIIMKEMQTRGLKLDGIFQTALIFSHSLRQDGSAVRKAYKDYVDQGNIVDTVVLNCVISSLYRCHEPAAAEHIFTRMKEMHHARTASLDRSTSSSLDSSSNSSNSPSASPNSPSSSPIPTPPPKPQLFPRHWRDARSLGRVLNRAGRLFAHDAASRQKIQDLCPVAPNTDTYKLVIRHHALVRGDFDRAMALVAEMPEWDLAISGQVFFYLFSAFAVHGGLPYSGWTGARLEVVWAALRERLKGEGDVYHMSAAHAKRIVRAFAVCKGRRAVLEVWEEVREVWRPTRREMEGVRSPREGERARQWA</sequence>
<protein>
    <recommendedName>
        <fullName evidence="8">Pentatricopeptide repeat protein</fullName>
    </recommendedName>
</protein>
<organism evidence="6 7">
    <name type="scientific">Aulographum hederae CBS 113979</name>
    <dbReference type="NCBI Taxonomy" id="1176131"/>
    <lineage>
        <taxon>Eukaryota</taxon>
        <taxon>Fungi</taxon>
        <taxon>Dikarya</taxon>
        <taxon>Ascomycota</taxon>
        <taxon>Pezizomycotina</taxon>
        <taxon>Dothideomycetes</taxon>
        <taxon>Pleosporomycetidae</taxon>
        <taxon>Aulographales</taxon>
        <taxon>Aulographaceae</taxon>
    </lineage>
</organism>
<dbReference type="Gene3D" id="1.25.40.10">
    <property type="entry name" value="Tetratricopeptide repeat domain"/>
    <property type="match status" value="1"/>
</dbReference>
<evidence type="ECO:0000313" key="7">
    <source>
        <dbReference type="Proteomes" id="UP000800041"/>
    </source>
</evidence>
<evidence type="ECO:0000256" key="1">
    <source>
        <dbReference type="ARBA" id="ARBA00006192"/>
    </source>
</evidence>
<reference evidence="6" key="1">
    <citation type="journal article" date="2020" name="Stud. Mycol.">
        <title>101 Dothideomycetes genomes: a test case for predicting lifestyles and emergence of pathogens.</title>
        <authorList>
            <person name="Haridas S."/>
            <person name="Albert R."/>
            <person name="Binder M."/>
            <person name="Bloem J."/>
            <person name="Labutti K."/>
            <person name="Salamov A."/>
            <person name="Andreopoulos B."/>
            <person name="Baker S."/>
            <person name="Barry K."/>
            <person name="Bills G."/>
            <person name="Bluhm B."/>
            <person name="Cannon C."/>
            <person name="Castanera R."/>
            <person name="Culley D."/>
            <person name="Daum C."/>
            <person name="Ezra D."/>
            <person name="Gonzalez J."/>
            <person name="Henrissat B."/>
            <person name="Kuo A."/>
            <person name="Liang C."/>
            <person name="Lipzen A."/>
            <person name="Lutzoni F."/>
            <person name="Magnuson J."/>
            <person name="Mondo S."/>
            <person name="Nolan M."/>
            <person name="Ohm R."/>
            <person name="Pangilinan J."/>
            <person name="Park H.-J."/>
            <person name="Ramirez L."/>
            <person name="Alfaro M."/>
            <person name="Sun H."/>
            <person name="Tritt A."/>
            <person name="Yoshinaga Y."/>
            <person name="Zwiers L.-H."/>
            <person name="Turgeon B."/>
            <person name="Goodwin S."/>
            <person name="Spatafora J."/>
            <person name="Crous P."/>
            <person name="Grigoriev I."/>
        </authorList>
    </citation>
    <scope>NUCLEOTIDE SEQUENCE</scope>
    <source>
        <strain evidence="6">CBS 113979</strain>
    </source>
</reference>